<sequence length="88" mass="9621">MRKNTSCVLLLRPVLLIPWCGKEPSPTLDLIHCVDAETVSSSMMQVAACALKEKQKRSCDKTVEPLNAGTLRVGMPHFRCGEGDHDGV</sequence>
<feature type="signal peptide" evidence="1">
    <location>
        <begin position="1"/>
        <end position="21"/>
    </location>
</feature>
<protein>
    <recommendedName>
        <fullName evidence="4">Secreted protein</fullName>
    </recommendedName>
</protein>
<gene>
    <name evidence="2" type="ORF">Micbo1qcDRAFT_25620</name>
</gene>
<proteinExistence type="predicted"/>
<dbReference type="AlphaFoldDB" id="A0A136JDW8"/>
<feature type="chain" id="PRO_5007293743" description="Secreted protein" evidence="1">
    <location>
        <begin position="22"/>
        <end position="88"/>
    </location>
</feature>
<reference evidence="3" key="1">
    <citation type="submission" date="2016-02" db="EMBL/GenBank/DDBJ databases">
        <title>Draft genome sequence of Microdochium bolleyi, a fungal endophyte of beachgrass.</title>
        <authorList>
            <consortium name="DOE Joint Genome Institute"/>
            <person name="David A.S."/>
            <person name="May G."/>
            <person name="Haridas S."/>
            <person name="Lim J."/>
            <person name="Wang M."/>
            <person name="Labutti K."/>
            <person name="Lipzen A."/>
            <person name="Barry K."/>
            <person name="Grigoriev I.V."/>
        </authorList>
    </citation>
    <scope>NUCLEOTIDE SEQUENCE [LARGE SCALE GENOMIC DNA]</scope>
    <source>
        <strain evidence="3">J235TASD1</strain>
    </source>
</reference>
<dbReference type="EMBL" id="KQ964246">
    <property type="protein sequence ID" value="KXJ95326.1"/>
    <property type="molecule type" value="Genomic_DNA"/>
</dbReference>
<evidence type="ECO:0008006" key="4">
    <source>
        <dbReference type="Google" id="ProtNLM"/>
    </source>
</evidence>
<evidence type="ECO:0000313" key="3">
    <source>
        <dbReference type="Proteomes" id="UP000070501"/>
    </source>
</evidence>
<accession>A0A136JDW8</accession>
<keyword evidence="1" id="KW-0732">Signal</keyword>
<evidence type="ECO:0000256" key="1">
    <source>
        <dbReference type="SAM" id="SignalP"/>
    </source>
</evidence>
<dbReference type="Proteomes" id="UP000070501">
    <property type="component" value="Unassembled WGS sequence"/>
</dbReference>
<evidence type="ECO:0000313" key="2">
    <source>
        <dbReference type="EMBL" id="KXJ95326.1"/>
    </source>
</evidence>
<name>A0A136JDW8_9PEZI</name>
<keyword evidence="3" id="KW-1185">Reference proteome</keyword>
<organism evidence="2 3">
    <name type="scientific">Microdochium bolleyi</name>
    <dbReference type="NCBI Taxonomy" id="196109"/>
    <lineage>
        <taxon>Eukaryota</taxon>
        <taxon>Fungi</taxon>
        <taxon>Dikarya</taxon>
        <taxon>Ascomycota</taxon>
        <taxon>Pezizomycotina</taxon>
        <taxon>Sordariomycetes</taxon>
        <taxon>Xylariomycetidae</taxon>
        <taxon>Xylariales</taxon>
        <taxon>Microdochiaceae</taxon>
        <taxon>Microdochium</taxon>
    </lineage>
</organism>
<dbReference type="InParanoid" id="A0A136JDW8"/>